<evidence type="ECO:0000256" key="2">
    <source>
        <dbReference type="ARBA" id="ARBA00022692"/>
    </source>
</evidence>
<keyword evidence="3 5" id="KW-1133">Transmembrane helix</keyword>
<sequence>MKIDKNIIISKTIIFISSVILIFSFRRFLGTVNAIVAFAIAQAAIMLLKKDLTGNSLRNTIKFLAIYLYLGIFPFLASLNIYIGLIINFLAIFFIAYTLVYDLKSSIAFPFILGYVFLLTHSITLKELPLRIIGLSLGAFFIMFLQFLFNRNKCKKQVEESFNIIINETQKKIGKIISNKTFKDNESLINKNINIIINTIYGKRDNYFYLSGIDNININITLCLERLNYSLNNLNKHKKKLSEYEYFLKDLVNVLENIKKNFYNNEKLKEIDEKINYFIEIYEKAPNNYYIFYEFIQNIQMFQYYLDRKEILNKKDLKKINKDITIPKRFEIDNIFKFNFNRYSLKFTYAFRISLLISITYFFIQYFKIQYGNWIVYTLVALIQPYNEITRSKTKEEIKGTVLGIFLFTVFDLLVSNKDFKYIMLMIIYYLFIYFEDYKQKTMIKTILILGILSLETTHIEFAIVDRLIFMAIGAIIAFLGNKYIFKYCNKHSIKRFAKNDYNVSKDLLIEGSIALENKESLKRVNEILMSLKLIENKILLNNSDINNKLIQKFVLNEKSLNNNIYFLVYTLHKEGCTEEILKDLKIISKNLFMKKRCCILDERKLIRELKDNIRNKFNELSELKNKLIYINLYKILVKLEESDKLLLEIQYY</sequence>
<keyword evidence="2 5" id="KW-0812">Transmembrane</keyword>
<reference evidence="7 8" key="1">
    <citation type="submission" date="2019-10" db="EMBL/GenBank/DDBJ databases">
        <title>The Genome Sequence of Clostridium tarantellae Isolated from Fish Brain.</title>
        <authorList>
            <person name="Bano L."/>
            <person name="Kiel M."/>
            <person name="Sales G."/>
            <person name="Doxey A.C."/>
            <person name="Mansfield M.J."/>
            <person name="Schiavone M."/>
            <person name="Rossetto O."/>
            <person name="Pirazzini M."/>
            <person name="Dobrindt U."/>
            <person name="Montecucco C."/>
        </authorList>
    </citation>
    <scope>NUCLEOTIDE SEQUENCE [LARGE SCALE GENOMIC DNA]</scope>
    <source>
        <strain evidence="7 8">DSM 3997</strain>
    </source>
</reference>
<evidence type="ECO:0000259" key="6">
    <source>
        <dbReference type="Pfam" id="PF13515"/>
    </source>
</evidence>
<feature type="transmembrane region" description="Helical" evidence="5">
    <location>
        <begin position="347"/>
        <end position="364"/>
    </location>
</feature>
<feature type="transmembrane region" description="Helical" evidence="5">
    <location>
        <begin position="7"/>
        <end position="25"/>
    </location>
</feature>
<organism evidence="7 8">
    <name type="scientific">Clostridium tarantellae</name>
    <dbReference type="NCBI Taxonomy" id="39493"/>
    <lineage>
        <taxon>Bacteria</taxon>
        <taxon>Bacillati</taxon>
        <taxon>Bacillota</taxon>
        <taxon>Clostridia</taxon>
        <taxon>Eubacteriales</taxon>
        <taxon>Clostridiaceae</taxon>
        <taxon>Clostridium</taxon>
    </lineage>
</organism>
<feature type="transmembrane region" description="Helical" evidence="5">
    <location>
        <begin position="130"/>
        <end position="149"/>
    </location>
</feature>
<feature type="transmembrane region" description="Helical" evidence="5">
    <location>
        <begin position="31"/>
        <end position="48"/>
    </location>
</feature>
<dbReference type="Pfam" id="PF13515">
    <property type="entry name" value="FUSC_2"/>
    <property type="match status" value="1"/>
</dbReference>
<feature type="transmembrane region" description="Helical" evidence="5">
    <location>
        <begin position="468"/>
        <end position="486"/>
    </location>
</feature>
<dbReference type="RefSeq" id="WP_152890321.1">
    <property type="nucleotide sequence ID" value="NZ_WHJC01000154.1"/>
</dbReference>
<dbReference type="OrthoDB" id="1903218at2"/>
<dbReference type="GO" id="GO:0016020">
    <property type="term" value="C:membrane"/>
    <property type="evidence" value="ECO:0007669"/>
    <property type="project" value="UniProtKB-SubCell"/>
</dbReference>
<dbReference type="Proteomes" id="UP000430345">
    <property type="component" value="Unassembled WGS sequence"/>
</dbReference>
<evidence type="ECO:0000256" key="1">
    <source>
        <dbReference type="ARBA" id="ARBA00004141"/>
    </source>
</evidence>
<comment type="caution">
    <text evidence="7">The sequence shown here is derived from an EMBL/GenBank/DDBJ whole genome shotgun (WGS) entry which is preliminary data.</text>
</comment>
<keyword evidence="4 5" id="KW-0472">Membrane</keyword>
<feature type="transmembrane region" description="Helical" evidence="5">
    <location>
        <begin position="442"/>
        <end position="462"/>
    </location>
</feature>
<feature type="transmembrane region" description="Helical" evidence="5">
    <location>
        <begin position="107"/>
        <end position="124"/>
    </location>
</feature>
<comment type="subcellular location">
    <subcellularLocation>
        <location evidence="1">Membrane</location>
        <topology evidence="1">Multi-pass membrane protein</topology>
    </subcellularLocation>
</comment>
<name>A0A6I1MPG1_9CLOT</name>
<feature type="transmembrane region" description="Helical" evidence="5">
    <location>
        <begin position="82"/>
        <end position="100"/>
    </location>
</feature>
<dbReference type="InterPro" id="IPR049453">
    <property type="entry name" value="Memb_transporter_dom"/>
</dbReference>
<gene>
    <name evidence="7" type="ORF">GBZ86_10150</name>
</gene>
<feature type="domain" description="Integral membrane bound transporter" evidence="6">
    <location>
        <begin position="360"/>
        <end position="480"/>
    </location>
</feature>
<evidence type="ECO:0000313" key="7">
    <source>
        <dbReference type="EMBL" id="MPQ44122.1"/>
    </source>
</evidence>
<evidence type="ECO:0000256" key="3">
    <source>
        <dbReference type="ARBA" id="ARBA00022989"/>
    </source>
</evidence>
<evidence type="ECO:0000256" key="5">
    <source>
        <dbReference type="SAM" id="Phobius"/>
    </source>
</evidence>
<dbReference type="EMBL" id="WHJC01000154">
    <property type="protein sequence ID" value="MPQ44122.1"/>
    <property type="molecule type" value="Genomic_DNA"/>
</dbReference>
<accession>A0A6I1MPG1</accession>
<evidence type="ECO:0000256" key="4">
    <source>
        <dbReference type="ARBA" id="ARBA00023136"/>
    </source>
</evidence>
<feature type="transmembrane region" description="Helical" evidence="5">
    <location>
        <begin position="60"/>
        <end position="76"/>
    </location>
</feature>
<dbReference type="AlphaFoldDB" id="A0A6I1MPG1"/>
<protein>
    <recommendedName>
        <fullName evidence="6">Integral membrane bound transporter domain-containing protein</fullName>
    </recommendedName>
</protein>
<keyword evidence="8" id="KW-1185">Reference proteome</keyword>
<evidence type="ECO:0000313" key="8">
    <source>
        <dbReference type="Proteomes" id="UP000430345"/>
    </source>
</evidence>
<proteinExistence type="predicted"/>
<feature type="transmembrane region" description="Helical" evidence="5">
    <location>
        <begin position="420"/>
        <end position="435"/>
    </location>
</feature>